<organism evidence="2 3">
    <name type="scientific">Secundilactobacillus paracollinoides</name>
    <dbReference type="NCBI Taxonomy" id="240427"/>
    <lineage>
        <taxon>Bacteria</taxon>
        <taxon>Bacillati</taxon>
        <taxon>Bacillota</taxon>
        <taxon>Bacilli</taxon>
        <taxon>Lactobacillales</taxon>
        <taxon>Lactobacillaceae</taxon>
        <taxon>Secundilactobacillus</taxon>
    </lineage>
</organism>
<evidence type="ECO:0000256" key="1">
    <source>
        <dbReference type="SAM" id="Phobius"/>
    </source>
</evidence>
<evidence type="ECO:0000313" key="3">
    <source>
        <dbReference type="Proteomes" id="UP000093267"/>
    </source>
</evidence>
<gene>
    <name evidence="2" type="ORF">AYR63_10730</name>
</gene>
<feature type="transmembrane region" description="Helical" evidence="1">
    <location>
        <begin position="12"/>
        <end position="28"/>
    </location>
</feature>
<feature type="transmembrane region" description="Helical" evidence="1">
    <location>
        <begin position="34"/>
        <end position="59"/>
    </location>
</feature>
<reference evidence="2 3" key="1">
    <citation type="submission" date="2016-03" db="EMBL/GenBank/DDBJ databases">
        <title>Pediococcus and Lactobacillus from brewery environment - whole genome sequencing and assembly.</title>
        <authorList>
            <person name="Behr J."/>
            <person name="Geissler A.J."/>
            <person name="Vogel R.F."/>
        </authorList>
    </citation>
    <scope>NUCLEOTIDE SEQUENCE [LARGE SCALE GENOMIC DNA]</scope>
    <source>
        <strain evidence="2 3">TMW 1.1995</strain>
    </source>
</reference>
<dbReference type="AlphaFoldDB" id="A0A1B2IZU7"/>
<accession>A0A1B2IZU7</accession>
<proteinExistence type="predicted"/>
<sequence>MPRMVSKNTRSYVIIMIIGLILVVGGIYKRKVSFTVNGLIIMVVTLTISAVIFGILRAFSYQLWVDDQNEIVLRRGNVVTLLLWAVSILIHLIGDHFVPDGAALMTFYIGFSLLIQRETVFQRAKQKFPTEIQQNIAKMAEERQDKNHH</sequence>
<feature type="transmembrane region" description="Helical" evidence="1">
    <location>
        <begin position="96"/>
        <end position="115"/>
    </location>
</feature>
<keyword evidence="3" id="KW-1185">Reference proteome</keyword>
<keyword evidence="1" id="KW-0472">Membrane</keyword>
<protein>
    <submittedName>
        <fullName evidence="2">Uncharacterized protein</fullName>
    </submittedName>
</protein>
<keyword evidence="1" id="KW-1133">Transmembrane helix</keyword>
<name>A0A1B2IZU7_9LACO</name>
<evidence type="ECO:0000313" key="2">
    <source>
        <dbReference type="EMBL" id="ANZ67573.1"/>
    </source>
</evidence>
<dbReference type="Proteomes" id="UP000093267">
    <property type="component" value="Chromosome"/>
</dbReference>
<feature type="transmembrane region" description="Helical" evidence="1">
    <location>
        <begin position="71"/>
        <end position="90"/>
    </location>
</feature>
<dbReference type="EMBL" id="CP014924">
    <property type="protein sequence ID" value="ANZ67573.1"/>
    <property type="molecule type" value="Genomic_DNA"/>
</dbReference>
<keyword evidence="1" id="KW-0812">Transmembrane</keyword>